<dbReference type="PANTHER" id="PTHR38589:SF1">
    <property type="entry name" value="BLR0621 PROTEIN"/>
    <property type="match status" value="1"/>
</dbReference>
<accession>A0ABP3Q690</accession>
<dbReference type="PROSITE" id="PS52029">
    <property type="entry name" value="LD_TPASE"/>
    <property type="match status" value="1"/>
</dbReference>
<sequence>MQAVVTPDGLFRLGRETFRCALGRGGIRADKREGDGATPVGDLPLRRVLYRADRVAVPSCGVPVEPLSPSDGWCDDPAHPDYNRAVRLPHPARHERMWREDRVYDIVGVLGWNDAPVRRGRGSAIFLHLARPDLAPTEGCVALSEADLRAVLASGLSSVLVSPGI</sequence>
<dbReference type="PANTHER" id="PTHR38589">
    <property type="entry name" value="BLR0621 PROTEIN"/>
    <property type="match status" value="1"/>
</dbReference>
<evidence type="ECO:0000256" key="1">
    <source>
        <dbReference type="PROSITE-ProRule" id="PRU01373"/>
    </source>
</evidence>
<dbReference type="Proteomes" id="UP001501588">
    <property type="component" value="Unassembled WGS sequence"/>
</dbReference>
<feature type="domain" description="L,D-TPase catalytic" evidence="2">
    <location>
        <begin position="1"/>
        <end position="165"/>
    </location>
</feature>
<dbReference type="Pfam" id="PF03734">
    <property type="entry name" value="YkuD"/>
    <property type="match status" value="1"/>
</dbReference>
<reference evidence="4" key="1">
    <citation type="journal article" date="2019" name="Int. J. Syst. Evol. Microbiol.">
        <title>The Global Catalogue of Microorganisms (GCM) 10K type strain sequencing project: providing services to taxonomists for standard genome sequencing and annotation.</title>
        <authorList>
            <consortium name="The Broad Institute Genomics Platform"/>
            <consortium name="The Broad Institute Genome Sequencing Center for Infectious Disease"/>
            <person name="Wu L."/>
            <person name="Ma J."/>
        </authorList>
    </citation>
    <scope>NUCLEOTIDE SEQUENCE [LARGE SCALE GENOMIC DNA]</scope>
    <source>
        <strain evidence="4">JCM 9933</strain>
    </source>
</reference>
<gene>
    <name evidence="3" type="ORF">GCM10009416_19370</name>
</gene>
<evidence type="ECO:0000259" key="2">
    <source>
        <dbReference type="PROSITE" id="PS52029"/>
    </source>
</evidence>
<protein>
    <submittedName>
        <fullName evidence="3">L,D-transpeptidase family protein</fullName>
    </submittedName>
</protein>
<name>A0ABP3Q690_9PROT</name>
<evidence type="ECO:0000313" key="4">
    <source>
        <dbReference type="Proteomes" id="UP001501588"/>
    </source>
</evidence>
<organism evidence="3 4">
    <name type="scientific">Craurococcus roseus</name>
    <dbReference type="NCBI Taxonomy" id="77585"/>
    <lineage>
        <taxon>Bacteria</taxon>
        <taxon>Pseudomonadati</taxon>
        <taxon>Pseudomonadota</taxon>
        <taxon>Alphaproteobacteria</taxon>
        <taxon>Acetobacterales</taxon>
        <taxon>Acetobacteraceae</taxon>
        <taxon>Craurococcus</taxon>
    </lineage>
</organism>
<dbReference type="EMBL" id="BAAAFZ010000022">
    <property type="protein sequence ID" value="GAA0581000.1"/>
    <property type="molecule type" value="Genomic_DNA"/>
</dbReference>
<comment type="pathway">
    <text evidence="1">Cell wall biogenesis; peptidoglycan biosynthesis.</text>
</comment>
<dbReference type="InterPro" id="IPR005490">
    <property type="entry name" value="LD_TPept_cat_dom"/>
</dbReference>
<keyword evidence="1" id="KW-0133">Cell shape</keyword>
<comment type="caution">
    <text evidence="3">The sequence shown here is derived from an EMBL/GenBank/DDBJ whole genome shotgun (WGS) entry which is preliminary data.</text>
</comment>
<keyword evidence="1" id="KW-0961">Cell wall biogenesis/degradation</keyword>
<feature type="active site" description="Nucleophile" evidence="1">
    <location>
        <position position="140"/>
    </location>
</feature>
<keyword evidence="1" id="KW-0573">Peptidoglycan synthesis</keyword>
<evidence type="ECO:0000313" key="3">
    <source>
        <dbReference type="EMBL" id="GAA0581000.1"/>
    </source>
</evidence>
<keyword evidence="4" id="KW-1185">Reference proteome</keyword>
<proteinExistence type="predicted"/>
<feature type="active site" description="Proton donor/acceptor" evidence="1">
    <location>
        <position position="128"/>
    </location>
</feature>